<dbReference type="OrthoDB" id="9808017at2"/>
<proteinExistence type="predicted"/>
<evidence type="ECO:0000256" key="1">
    <source>
        <dbReference type="SAM" id="MobiDB-lite"/>
    </source>
</evidence>
<dbReference type="InterPro" id="IPR052509">
    <property type="entry name" value="Metal_resp_DNA-bind_regulator"/>
</dbReference>
<dbReference type="RefSeq" id="WP_153724258.1">
    <property type="nucleotide sequence ID" value="NZ_CP045875.1"/>
</dbReference>
<dbReference type="KEGG" id="hcv:FTV88_0564"/>
<evidence type="ECO:0000313" key="4">
    <source>
        <dbReference type="Proteomes" id="UP000366051"/>
    </source>
</evidence>
<dbReference type="Gene3D" id="1.10.10.10">
    <property type="entry name" value="Winged helix-like DNA-binding domain superfamily/Winged helix DNA-binding domain"/>
    <property type="match status" value="1"/>
</dbReference>
<organism evidence="3 4">
    <name type="scientific">Heliorestis convoluta</name>
    <dbReference type="NCBI Taxonomy" id="356322"/>
    <lineage>
        <taxon>Bacteria</taxon>
        <taxon>Bacillati</taxon>
        <taxon>Bacillota</taxon>
        <taxon>Clostridia</taxon>
        <taxon>Eubacteriales</taxon>
        <taxon>Heliobacteriaceae</taxon>
        <taxon>Heliorestis</taxon>
    </lineage>
</organism>
<dbReference type="PANTHER" id="PTHR33169:SF14">
    <property type="entry name" value="TRANSCRIPTIONAL REGULATOR RV3488"/>
    <property type="match status" value="1"/>
</dbReference>
<dbReference type="InterPro" id="IPR036388">
    <property type="entry name" value="WH-like_DNA-bd_sf"/>
</dbReference>
<dbReference type="EMBL" id="CP045875">
    <property type="protein sequence ID" value="QGG46743.1"/>
    <property type="molecule type" value="Genomic_DNA"/>
</dbReference>
<dbReference type="PANTHER" id="PTHR33169">
    <property type="entry name" value="PADR-FAMILY TRANSCRIPTIONAL REGULATOR"/>
    <property type="match status" value="1"/>
</dbReference>
<dbReference type="InterPro" id="IPR036390">
    <property type="entry name" value="WH_DNA-bd_sf"/>
</dbReference>
<dbReference type="Pfam" id="PF03551">
    <property type="entry name" value="PadR"/>
    <property type="match status" value="1"/>
</dbReference>
<keyword evidence="4" id="KW-1185">Reference proteome</keyword>
<feature type="domain" description="Transcription regulator PadR N-terminal" evidence="2">
    <location>
        <begin position="26"/>
        <end position="96"/>
    </location>
</feature>
<evidence type="ECO:0000313" key="3">
    <source>
        <dbReference type="EMBL" id="QGG46743.1"/>
    </source>
</evidence>
<dbReference type="InterPro" id="IPR005149">
    <property type="entry name" value="Tscrpt_reg_PadR_N"/>
</dbReference>
<gene>
    <name evidence="3" type="ORF">FTV88_0564</name>
</gene>
<protein>
    <submittedName>
        <fullName evidence="3">Transcriptional regulator PadR-like family protein</fullName>
    </submittedName>
</protein>
<reference evidence="4" key="1">
    <citation type="submission" date="2019-11" db="EMBL/GenBank/DDBJ databases">
        <title>Genome sequence of Heliorestis convoluta strain HH, an alkaliphilic and minimalistic phototrophic bacterium from a soda lake in Egypt.</title>
        <authorList>
            <person name="Dewey E.D."/>
            <person name="Stokes L.M."/>
            <person name="Burchell B.M."/>
            <person name="Shaffer K.N."/>
            <person name="Huntington A.M."/>
            <person name="Baker J.M."/>
            <person name="Nadendla S."/>
            <person name="Giglio M.G."/>
            <person name="Touchman J.W."/>
            <person name="Blankenship R.E."/>
            <person name="Madigan M.T."/>
            <person name="Sattley W.M."/>
        </authorList>
    </citation>
    <scope>NUCLEOTIDE SEQUENCE [LARGE SCALE GENOMIC DNA]</scope>
    <source>
        <strain evidence="4">HH</strain>
    </source>
</reference>
<dbReference type="SUPFAM" id="SSF46785">
    <property type="entry name" value="Winged helix' DNA-binding domain"/>
    <property type="match status" value="1"/>
</dbReference>
<evidence type="ECO:0000259" key="2">
    <source>
        <dbReference type="Pfam" id="PF03551"/>
    </source>
</evidence>
<sequence length="154" mass="18090">MTYKEKDDKSNLAMYRASRNWLVPYLLLILRNWTLHGYDIMIRLAEFGINTVDHGTVYRTLRQLEKDGHVSSSWENSQSGPSRRIYSITDSGKALLDTWLETMTFYQGLVNNFIDFYQETVTGDFFGSRVRRKKEPQPKEREDNSTHGQKKDDI</sequence>
<feature type="compositionally biased region" description="Basic and acidic residues" evidence="1">
    <location>
        <begin position="135"/>
        <end position="154"/>
    </location>
</feature>
<name>A0A5Q2MZ75_9FIRM</name>
<dbReference type="AlphaFoldDB" id="A0A5Q2MZ75"/>
<dbReference type="Proteomes" id="UP000366051">
    <property type="component" value="Chromosome"/>
</dbReference>
<accession>A0A5Q2MZ75</accession>
<feature type="region of interest" description="Disordered" evidence="1">
    <location>
        <begin position="128"/>
        <end position="154"/>
    </location>
</feature>